<protein>
    <submittedName>
        <fullName evidence="1">Uncharacterized protein</fullName>
    </submittedName>
</protein>
<evidence type="ECO:0000313" key="2">
    <source>
        <dbReference type="Proteomes" id="UP001227268"/>
    </source>
</evidence>
<proteinExistence type="predicted"/>
<gene>
    <name evidence="1" type="ORF">QFC21_003710</name>
</gene>
<dbReference type="EMBL" id="JASBWT010000011">
    <property type="protein sequence ID" value="KAJ9100665.1"/>
    <property type="molecule type" value="Genomic_DNA"/>
</dbReference>
<accession>A0ACC2VP51</accession>
<reference evidence="1" key="1">
    <citation type="submission" date="2023-04" db="EMBL/GenBank/DDBJ databases">
        <title>Draft Genome sequencing of Naganishia species isolated from polar environments using Oxford Nanopore Technology.</title>
        <authorList>
            <person name="Leo P."/>
            <person name="Venkateswaran K."/>
        </authorList>
    </citation>
    <scope>NUCLEOTIDE SEQUENCE</scope>
    <source>
        <strain evidence="1">MNA-CCFEE 5423</strain>
    </source>
</reference>
<comment type="caution">
    <text evidence="1">The sequence shown here is derived from an EMBL/GenBank/DDBJ whole genome shotgun (WGS) entry which is preliminary data.</text>
</comment>
<dbReference type="Proteomes" id="UP001227268">
    <property type="component" value="Unassembled WGS sequence"/>
</dbReference>
<organism evidence="1 2">
    <name type="scientific">Naganishia friedmannii</name>
    <dbReference type="NCBI Taxonomy" id="89922"/>
    <lineage>
        <taxon>Eukaryota</taxon>
        <taxon>Fungi</taxon>
        <taxon>Dikarya</taxon>
        <taxon>Basidiomycota</taxon>
        <taxon>Agaricomycotina</taxon>
        <taxon>Tremellomycetes</taxon>
        <taxon>Filobasidiales</taxon>
        <taxon>Filobasidiaceae</taxon>
        <taxon>Naganishia</taxon>
    </lineage>
</organism>
<evidence type="ECO:0000313" key="1">
    <source>
        <dbReference type="EMBL" id="KAJ9100665.1"/>
    </source>
</evidence>
<name>A0ACC2VP51_9TREE</name>
<sequence length="219" mass="24780">MAPPACESFERLLVISTKPADLNTAFAIRQVDFDPQPCPSTYRIDASPTSTVDLHWSRASRYSSHQLDRSSKETPPLSGSSTSFDLIDNDSPRCLKGFATRFRDSLNSGTLALHWTDHRPGMSPYSLSTDDHRYRDNNKQWDDTNAESNAEIRSALMDSLQELKDIEGVWYEDGFELQRTCHQWEVTFSKVVNQVIDFYVSLFASCFTGDNCLTSLTTT</sequence>
<keyword evidence="2" id="KW-1185">Reference proteome</keyword>